<comment type="caution">
    <text evidence="2">The sequence shown here is derived from an EMBL/GenBank/DDBJ whole genome shotgun (WGS) entry which is preliminary data.</text>
</comment>
<evidence type="ECO:0000313" key="2">
    <source>
        <dbReference type="EMBL" id="KAG2628995.1"/>
    </source>
</evidence>
<evidence type="ECO:0000256" key="1">
    <source>
        <dbReference type="SAM" id="MobiDB-lite"/>
    </source>
</evidence>
<feature type="region of interest" description="Disordered" evidence="1">
    <location>
        <begin position="45"/>
        <end position="65"/>
    </location>
</feature>
<accession>A0A8T0V434</accession>
<reference evidence="2" key="1">
    <citation type="submission" date="2020-05" db="EMBL/GenBank/DDBJ databases">
        <title>WGS assembly of Panicum virgatum.</title>
        <authorList>
            <person name="Lovell J.T."/>
            <person name="Jenkins J."/>
            <person name="Shu S."/>
            <person name="Juenger T.E."/>
            <person name="Schmutz J."/>
        </authorList>
    </citation>
    <scope>NUCLEOTIDE SEQUENCE</scope>
    <source>
        <strain evidence="2">AP13</strain>
    </source>
</reference>
<dbReference type="EMBL" id="CM029041">
    <property type="protein sequence ID" value="KAG2628995.1"/>
    <property type="molecule type" value="Genomic_DNA"/>
</dbReference>
<feature type="region of interest" description="Disordered" evidence="1">
    <location>
        <begin position="121"/>
        <end position="212"/>
    </location>
</feature>
<organism evidence="2 3">
    <name type="scientific">Panicum virgatum</name>
    <name type="common">Blackwell switchgrass</name>
    <dbReference type="NCBI Taxonomy" id="38727"/>
    <lineage>
        <taxon>Eukaryota</taxon>
        <taxon>Viridiplantae</taxon>
        <taxon>Streptophyta</taxon>
        <taxon>Embryophyta</taxon>
        <taxon>Tracheophyta</taxon>
        <taxon>Spermatophyta</taxon>
        <taxon>Magnoliopsida</taxon>
        <taxon>Liliopsida</taxon>
        <taxon>Poales</taxon>
        <taxon>Poaceae</taxon>
        <taxon>PACMAD clade</taxon>
        <taxon>Panicoideae</taxon>
        <taxon>Panicodae</taxon>
        <taxon>Paniceae</taxon>
        <taxon>Panicinae</taxon>
        <taxon>Panicum</taxon>
        <taxon>Panicum sect. Hiantes</taxon>
    </lineage>
</organism>
<protein>
    <submittedName>
        <fullName evidence="2">Uncharacterized protein</fullName>
    </submittedName>
</protein>
<keyword evidence="3" id="KW-1185">Reference proteome</keyword>
<evidence type="ECO:0000313" key="3">
    <source>
        <dbReference type="Proteomes" id="UP000823388"/>
    </source>
</evidence>
<feature type="compositionally biased region" description="Basic and acidic residues" evidence="1">
    <location>
        <begin position="191"/>
        <end position="204"/>
    </location>
</feature>
<name>A0A8T0V434_PANVG</name>
<proteinExistence type="predicted"/>
<dbReference type="Proteomes" id="UP000823388">
    <property type="component" value="Chromosome 3K"/>
</dbReference>
<dbReference type="AlphaFoldDB" id="A0A8T0V434"/>
<gene>
    <name evidence="2" type="ORF">PVAP13_3KG395503</name>
</gene>
<sequence length="249" mass="26407">MKSIFGHPTLASWGPLVSVTSLSLFSLSPSFSLLSGVRQRLRVEEAAAHSAPKTPARRRPARSPPAAYSAAALCRSRRATRGATACRGGSKGVPPTALPPSSLPRAVQLPLHAQLHDVVPTPPAHELVPPPRREGEAAASNRGREGGPVAPLAMPAPTFRAVNLSSRREARRRSSLLDPARREKSARRRRWGVEGRGRRGEIGEGRGAPAPPRARLPLRCGACRLGAWTTLEPPSLLAPWVAAAADGIP</sequence>